<dbReference type="EMBL" id="CP002772">
    <property type="protein sequence ID" value="AEG19395.1"/>
    <property type="molecule type" value="Genomic_DNA"/>
</dbReference>
<gene>
    <name evidence="2" type="ordered locus">MSWAN_2393</name>
</gene>
<keyword evidence="1" id="KW-0472">Membrane</keyword>
<dbReference type="RefSeq" id="WP_013826894.1">
    <property type="nucleotide sequence ID" value="NC_015574.1"/>
</dbReference>
<feature type="transmembrane region" description="Helical" evidence="1">
    <location>
        <begin position="43"/>
        <end position="60"/>
    </location>
</feature>
<dbReference type="KEGG" id="mew:MSWAN_2393"/>
<evidence type="ECO:0000313" key="2">
    <source>
        <dbReference type="EMBL" id="AEG19395.1"/>
    </source>
</evidence>
<dbReference type="OrthoDB" id="377405at2157"/>
<accession>F6D6G2</accession>
<dbReference type="AlphaFoldDB" id="F6D6G2"/>
<protein>
    <submittedName>
        <fullName evidence="2">Uncharacterized protein</fullName>
    </submittedName>
</protein>
<sequence>MDNEELERKLVEREYTKEINLCYILSFGAFFVGLYFVSKGYLVGFLGSILSPILGVYLAAKRDKHTMFYGILLILFFSVWIMTYITYLPK</sequence>
<reference evidence="2 3" key="1">
    <citation type="journal article" date="2014" name="Int. J. Syst. Evol. Microbiol.">
        <title>Methanobacterium paludis sp. nov. and a novel strain of Methanobacterium lacus isolated from northern peatlands.</title>
        <authorList>
            <person name="Cadillo-Quiroz H."/>
            <person name="Brauer S.L."/>
            <person name="Goodson N."/>
            <person name="Yavitt J.B."/>
            <person name="Zinder S.H."/>
        </authorList>
    </citation>
    <scope>NUCLEOTIDE SEQUENCE [LARGE SCALE GENOMIC DNA]</scope>
    <source>
        <strain evidence="3">DSM 25820 / JCM 18151 / SWAN1</strain>
    </source>
</reference>
<dbReference type="GeneID" id="10669923"/>
<feature type="transmembrane region" description="Helical" evidence="1">
    <location>
        <begin position="67"/>
        <end position="87"/>
    </location>
</feature>
<feature type="transmembrane region" description="Helical" evidence="1">
    <location>
        <begin position="21"/>
        <end position="37"/>
    </location>
</feature>
<keyword evidence="1" id="KW-0812">Transmembrane</keyword>
<organism evidence="2 3">
    <name type="scientific">Methanobacterium paludis (strain DSM 25820 / JCM 18151 / SWAN1)</name>
    <dbReference type="NCBI Taxonomy" id="868131"/>
    <lineage>
        <taxon>Archaea</taxon>
        <taxon>Methanobacteriati</taxon>
        <taxon>Methanobacteriota</taxon>
        <taxon>Methanomada group</taxon>
        <taxon>Methanobacteria</taxon>
        <taxon>Methanobacteriales</taxon>
        <taxon>Methanobacteriaceae</taxon>
        <taxon>Methanobacterium</taxon>
    </lineage>
</organism>
<dbReference type="STRING" id="868131.MSWAN_2393"/>
<name>F6D6G2_METPW</name>
<dbReference type="Proteomes" id="UP000009231">
    <property type="component" value="Chromosome"/>
</dbReference>
<evidence type="ECO:0000313" key="3">
    <source>
        <dbReference type="Proteomes" id="UP000009231"/>
    </source>
</evidence>
<evidence type="ECO:0000256" key="1">
    <source>
        <dbReference type="SAM" id="Phobius"/>
    </source>
</evidence>
<proteinExistence type="predicted"/>
<keyword evidence="1" id="KW-1133">Transmembrane helix</keyword>
<dbReference type="HOGENOM" id="CLU_2433906_0_0_2"/>
<keyword evidence="3" id="KW-1185">Reference proteome</keyword>